<accession>G0NNP3</accession>
<reference evidence="3" key="1">
    <citation type="submission" date="2011-07" db="EMBL/GenBank/DDBJ databases">
        <authorList>
            <consortium name="Caenorhabditis brenneri Sequencing and Analysis Consortium"/>
            <person name="Wilson R.K."/>
        </authorList>
    </citation>
    <scope>NUCLEOTIDE SEQUENCE [LARGE SCALE GENOMIC DNA]</scope>
    <source>
        <strain evidence="3">PB2801</strain>
    </source>
</reference>
<dbReference type="EMBL" id="GL379915">
    <property type="protein sequence ID" value="EGT34601.1"/>
    <property type="molecule type" value="Genomic_DNA"/>
</dbReference>
<dbReference type="OMA" id="YMDIMER"/>
<dbReference type="PANTHER" id="PTHR36956">
    <property type="entry name" value="UTERINE LUMIN EXPRESSED/LOCAILIZED-RELATED"/>
    <property type="match status" value="1"/>
</dbReference>
<dbReference type="PANTHER" id="PTHR36956:SF1">
    <property type="entry name" value="DUF19 DOMAIN-CONTAINING PROTEIN"/>
    <property type="match status" value="1"/>
</dbReference>
<evidence type="ECO:0000256" key="1">
    <source>
        <dbReference type="SAM" id="SignalP"/>
    </source>
</evidence>
<evidence type="ECO:0000313" key="2">
    <source>
        <dbReference type="EMBL" id="EGT34601.1"/>
    </source>
</evidence>
<dbReference type="HOGENOM" id="CLU_127842_0_0_1"/>
<name>G0NNP3_CAEBE</name>
<evidence type="ECO:0000313" key="3">
    <source>
        <dbReference type="Proteomes" id="UP000008068"/>
    </source>
</evidence>
<protein>
    <recommendedName>
        <fullName evidence="4">DUF19 domain-containing protein</fullName>
    </recommendedName>
</protein>
<dbReference type="eggNOG" id="ENOG502TJ6R">
    <property type="taxonomic scope" value="Eukaryota"/>
</dbReference>
<gene>
    <name evidence="2" type="ORF">CAEBREN_06832</name>
</gene>
<dbReference type="FunCoup" id="G0NNP3">
    <property type="interactions" value="161"/>
</dbReference>
<evidence type="ECO:0008006" key="4">
    <source>
        <dbReference type="Google" id="ProtNLM"/>
    </source>
</evidence>
<organism evidence="3">
    <name type="scientific">Caenorhabditis brenneri</name>
    <name type="common">Nematode worm</name>
    <dbReference type="NCBI Taxonomy" id="135651"/>
    <lineage>
        <taxon>Eukaryota</taxon>
        <taxon>Metazoa</taxon>
        <taxon>Ecdysozoa</taxon>
        <taxon>Nematoda</taxon>
        <taxon>Chromadorea</taxon>
        <taxon>Rhabditida</taxon>
        <taxon>Rhabditina</taxon>
        <taxon>Rhabditomorpha</taxon>
        <taxon>Rhabditoidea</taxon>
        <taxon>Rhabditidae</taxon>
        <taxon>Peloderinae</taxon>
        <taxon>Caenorhabditis</taxon>
    </lineage>
</organism>
<keyword evidence="3" id="KW-1185">Reference proteome</keyword>
<dbReference type="InParanoid" id="G0NNP3"/>
<dbReference type="AlphaFoldDB" id="G0NNP3"/>
<sequence length="178" mass="20139">MRLLLILLPVIFFVLLNAAPAPTVEECLEEFQKAKHCACNTPNLIKLVPTEEFEEREQKIKEFHECLGPMKCEITKKAVAKDKKQIELLKLLGNLYDCLGSNGNYDNAKNSCRSWSDKGSCSYGAFITCIAEELAIKPECSSKDVEEFKNLKEEFEGVCQTNAKFRKTFSGYGRVQLN</sequence>
<feature type="chain" id="PRO_5003405167" description="DUF19 domain-containing protein" evidence="1">
    <location>
        <begin position="19"/>
        <end position="178"/>
    </location>
</feature>
<feature type="signal peptide" evidence="1">
    <location>
        <begin position="1"/>
        <end position="18"/>
    </location>
</feature>
<dbReference type="Proteomes" id="UP000008068">
    <property type="component" value="Unassembled WGS sequence"/>
</dbReference>
<keyword evidence="1" id="KW-0732">Signal</keyword>
<proteinExistence type="predicted"/>